<keyword evidence="2 5" id="KW-0812">Transmembrane</keyword>
<evidence type="ECO:0000256" key="3">
    <source>
        <dbReference type="ARBA" id="ARBA00022989"/>
    </source>
</evidence>
<keyword evidence="3 5" id="KW-1133">Transmembrane helix</keyword>
<feature type="domain" description="O-antigen ligase-related" evidence="6">
    <location>
        <begin position="32"/>
        <end position="155"/>
    </location>
</feature>
<protein>
    <submittedName>
        <fullName evidence="7">O-antigen ligase-like membrane protein</fullName>
    </submittedName>
</protein>
<evidence type="ECO:0000256" key="5">
    <source>
        <dbReference type="SAM" id="Phobius"/>
    </source>
</evidence>
<name>A0A561TXR4_9ACTN</name>
<evidence type="ECO:0000256" key="4">
    <source>
        <dbReference type="ARBA" id="ARBA00023136"/>
    </source>
</evidence>
<feature type="transmembrane region" description="Helical" evidence="5">
    <location>
        <begin position="57"/>
        <end position="77"/>
    </location>
</feature>
<evidence type="ECO:0000256" key="1">
    <source>
        <dbReference type="ARBA" id="ARBA00004141"/>
    </source>
</evidence>
<reference evidence="7 8" key="1">
    <citation type="submission" date="2019-06" db="EMBL/GenBank/DDBJ databases">
        <title>Sequencing the genomes of 1000 actinobacteria strains.</title>
        <authorList>
            <person name="Klenk H.-P."/>
        </authorList>
    </citation>
    <scope>NUCLEOTIDE SEQUENCE [LARGE SCALE GENOMIC DNA]</scope>
    <source>
        <strain evidence="7 8">DSM 42059</strain>
    </source>
</reference>
<dbReference type="InterPro" id="IPR007016">
    <property type="entry name" value="O-antigen_ligase-rel_domated"/>
</dbReference>
<dbReference type="Proteomes" id="UP000318186">
    <property type="component" value="Unassembled WGS sequence"/>
</dbReference>
<evidence type="ECO:0000256" key="2">
    <source>
        <dbReference type="ARBA" id="ARBA00022692"/>
    </source>
</evidence>
<comment type="caution">
    <text evidence="7">The sequence shown here is derived from an EMBL/GenBank/DDBJ whole genome shotgun (WGS) entry which is preliminary data.</text>
</comment>
<comment type="subcellular location">
    <subcellularLocation>
        <location evidence="1">Membrane</location>
        <topology evidence="1">Multi-pass membrane protein</topology>
    </subcellularLocation>
</comment>
<dbReference type="AlphaFoldDB" id="A0A561TXR4"/>
<gene>
    <name evidence="7" type="ORF">FHX80_12213</name>
</gene>
<proteinExistence type="predicted"/>
<dbReference type="GO" id="GO:0016874">
    <property type="term" value="F:ligase activity"/>
    <property type="evidence" value="ECO:0007669"/>
    <property type="project" value="UniProtKB-KW"/>
</dbReference>
<feature type="transmembrane region" description="Helical" evidence="5">
    <location>
        <begin position="28"/>
        <end position="50"/>
    </location>
</feature>
<evidence type="ECO:0000313" key="8">
    <source>
        <dbReference type="Proteomes" id="UP000318186"/>
    </source>
</evidence>
<evidence type="ECO:0000259" key="6">
    <source>
        <dbReference type="Pfam" id="PF04932"/>
    </source>
</evidence>
<evidence type="ECO:0000313" key="7">
    <source>
        <dbReference type="EMBL" id="TWF91896.1"/>
    </source>
</evidence>
<sequence length="174" mass="17385">MPAGAVNLCAGPPPTGRIRPSRTGPSQLGLGSVAGCVAALGVLLCSLAAARMRRRPAGLVGLAPAAGLVVGLSVGTAEDVSPDGLTVSLEGLLTRNRVQLWQDAVQLAGQHPVRGIGSDRFAELSTTARQTLRSDGKPHSAPLQQAAEQGVWGSAAGAGCCTCCGARRAAPSSS</sequence>
<accession>A0A561TXR4</accession>
<dbReference type="EMBL" id="VIWW01000002">
    <property type="protein sequence ID" value="TWF91896.1"/>
    <property type="molecule type" value="Genomic_DNA"/>
</dbReference>
<keyword evidence="7" id="KW-0436">Ligase</keyword>
<dbReference type="GO" id="GO:0016020">
    <property type="term" value="C:membrane"/>
    <property type="evidence" value="ECO:0007669"/>
    <property type="project" value="UniProtKB-SubCell"/>
</dbReference>
<keyword evidence="4 5" id="KW-0472">Membrane</keyword>
<dbReference type="Pfam" id="PF04932">
    <property type="entry name" value="Wzy_C"/>
    <property type="match status" value="1"/>
</dbReference>
<organism evidence="7 8">
    <name type="scientific">Streptomyces brevispora</name>
    <dbReference type="NCBI Taxonomy" id="887462"/>
    <lineage>
        <taxon>Bacteria</taxon>
        <taxon>Bacillati</taxon>
        <taxon>Actinomycetota</taxon>
        <taxon>Actinomycetes</taxon>
        <taxon>Kitasatosporales</taxon>
        <taxon>Streptomycetaceae</taxon>
        <taxon>Streptomyces</taxon>
    </lineage>
</organism>